<dbReference type="EMBL" id="JAINUF010000001">
    <property type="protein sequence ID" value="KAJ8379874.1"/>
    <property type="molecule type" value="Genomic_DNA"/>
</dbReference>
<keyword evidence="2" id="KW-1185">Reference proteome</keyword>
<name>A0A9Q1JD31_SYNKA</name>
<accession>A0A9Q1JD31</accession>
<protein>
    <submittedName>
        <fullName evidence="1">Uncharacterized protein</fullName>
    </submittedName>
</protein>
<evidence type="ECO:0000313" key="1">
    <source>
        <dbReference type="EMBL" id="KAJ8379874.1"/>
    </source>
</evidence>
<comment type="caution">
    <text evidence="1">The sequence shown here is derived from an EMBL/GenBank/DDBJ whole genome shotgun (WGS) entry which is preliminary data.</text>
</comment>
<dbReference type="Proteomes" id="UP001152622">
    <property type="component" value="Chromosome 1"/>
</dbReference>
<organism evidence="1 2">
    <name type="scientific">Synaphobranchus kaupii</name>
    <name type="common">Kaup's arrowtooth eel</name>
    <dbReference type="NCBI Taxonomy" id="118154"/>
    <lineage>
        <taxon>Eukaryota</taxon>
        <taxon>Metazoa</taxon>
        <taxon>Chordata</taxon>
        <taxon>Craniata</taxon>
        <taxon>Vertebrata</taxon>
        <taxon>Euteleostomi</taxon>
        <taxon>Actinopterygii</taxon>
        <taxon>Neopterygii</taxon>
        <taxon>Teleostei</taxon>
        <taxon>Anguilliformes</taxon>
        <taxon>Synaphobranchidae</taxon>
        <taxon>Synaphobranchus</taxon>
    </lineage>
</organism>
<gene>
    <name evidence="1" type="ORF">SKAU_G00006520</name>
</gene>
<proteinExistence type="predicted"/>
<sequence>MLWKDCIPNNNILADANSICMEAELAQCHLRWLCHTIRMSEDRLPRQALHGQLSSANVRLGARKRDSGQGWRQKPCFPQRRIQTALTMLQTVSRPLCRGLCIGQTPLKEESCHGTLAPARRSDSTMAADGVTTVMGHSFP</sequence>
<dbReference type="AlphaFoldDB" id="A0A9Q1JD31"/>
<reference evidence="1" key="1">
    <citation type="journal article" date="2023" name="Science">
        <title>Genome structures resolve the early diversification of teleost fishes.</title>
        <authorList>
            <person name="Parey E."/>
            <person name="Louis A."/>
            <person name="Montfort J."/>
            <person name="Bouchez O."/>
            <person name="Roques C."/>
            <person name="Iampietro C."/>
            <person name="Lluch J."/>
            <person name="Castinel A."/>
            <person name="Donnadieu C."/>
            <person name="Desvignes T."/>
            <person name="Floi Bucao C."/>
            <person name="Jouanno E."/>
            <person name="Wen M."/>
            <person name="Mejri S."/>
            <person name="Dirks R."/>
            <person name="Jansen H."/>
            <person name="Henkel C."/>
            <person name="Chen W.J."/>
            <person name="Zahm M."/>
            <person name="Cabau C."/>
            <person name="Klopp C."/>
            <person name="Thompson A.W."/>
            <person name="Robinson-Rechavi M."/>
            <person name="Braasch I."/>
            <person name="Lecointre G."/>
            <person name="Bobe J."/>
            <person name="Postlethwait J.H."/>
            <person name="Berthelot C."/>
            <person name="Roest Crollius H."/>
            <person name="Guiguen Y."/>
        </authorList>
    </citation>
    <scope>NUCLEOTIDE SEQUENCE</scope>
    <source>
        <strain evidence="1">WJC10195</strain>
    </source>
</reference>
<evidence type="ECO:0000313" key="2">
    <source>
        <dbReference type="Proteomes" id="UP001152622"/>
    </source>
</evidence>